<accession>A0A1I7GAW6</accession>
<dbReference type="Gene3D" id="2.60.40.690">
    <property type="entry name" value="Alpha-macroglobulin, receptor-binding domain"/>
    <property type="match status" value="1"/>
</dbReference>
<evidence type="ECO:0000313" key="2">
    <source>
        <dbReference type="EMBL" id="SFU45386.1"/>
    </source>
</evidence>
<dbReference type="InterPro" id="IPR036595">
    <property type="entry name" value="A-macroglobulin_rcpt-bd_sf"/>
</dbReference>
<dbReference type="AlphaFoldDB" id="A0A1I7GAW6"/>
<name>A0A1I7GAW6_9FLAO</name>
<dbReference type="InterPro" id="IPR009048">
    <property type="entry name" value="A-macroglobulin_rcpt-bd"/>
</dbReference>
<dbReference type="OrthoDB" id="679547at2"/>
<protein>
    <submittedName>
        <fullName evidence="2">Conserved repeat domain-containing protein</fullName>
    </submittedName>
</protein>
<organism evidence="2 3">
    <name type="scientific">Pustulibacterium marinum</name>
    <dbReference type="NCBI Taxonomy" id="1224947"/>
    <lineage>
        <taxon>Bacteria</taxon>
        <taxon>Pseudomonadati</taxon>
        <taxon>Bacteroidota</taxon>
        <taxon>Flavobacteriia</taxon>
        <taxon>Flavobacteriales</taxon>
        <taxon>Flavobacteriaceae</taxon>
        <taxon>Pustulibacterium</taxon>
    </lineage>
</organism>
<dbReference type="GO" id="GO:0005576">
    <property type="term" value="C:extracellular region"/>
    <property type="evidence" value="ECO:0007669"/>
    <property type="project" value="InterPro"/>
</dbReference>
<proteinExistence type="predicted"/>
<dbReference type="SUPFAM" id="SSF49410">
    <property type="entry name" value="Alpha-macroglobulin receptor domain"/>
    <property type="match status" value="1"/>
</dbReference>
<dbReference type="EMBL" id="FPBK01000004">
    <property type="protein sequence ID" value="SFU45386.1"/>
    <property type="molecule type" value="Genomic_DNA"/>
</dbReference>
<evidence type="ECO:0000313" key="3">
    <source>
        <dbReference type="Proteomes" id="UP000199138"/>
    </source>
</evidence>
<dbReference type="Pfam" id="PF07677">
    <property type="entry name" value="A2M_recep"/>
    <property type="match status" value="1"/>
</dbReference>
<gene>
    <name evidence="2" type="ORF">SAMN05216480_10426</name>
</gene>
<dbReference type="STRING" id="1224947.SAMN05216480_10426"/>
<dbReference type="Proteomes" id="UP000199138">
    <property type="component" value="Unassembled WGS sequence"/>
</dbReference>
<sequence length="109" mass="12556">MQQQQMNVGETLRLHTTITNTTNSPITMVMAMIGIPSGVSVASWQFKELTEKAKADYVKLFDNHLVCYWKEMNSNEVKTIDLDLKAEVPRVYQATATNAYLYYTDEYKH</sequence>
<reference evidence="2 3" key="1">
    <citation type="submission" date="2016-10" db="EMBL/GenBank/DDBJ databases">
        <authorList>
            <person name="de Groot N.N."/>
        </authorList>
    </citation>
    <scope>NUCLEOTIDE SEQUENCE [LARGE SCALE GENOMIC DNA]</scope>
    <source>
        <strain evidence="2 3">CGMCC 1.12333</strain>
    </source>
</reference>
<dbReference type="RefSeq" id="WP_093024499.1">
    <property type="nucleotide sequence ID" value="NZ_FPBK01000004.1"/>
</dbReference>
<feature type="domain" description="Alpha-macroglobulin receptor-binding" evidence="1">
    <location>
        <begin position="27"/>
        <end position="106"/>
    </location>
</feature>
<keyword evidence="3" id="KW-1185">Reference proteome</keyword>
<evidence type="ECO:0000259" key="1">
    <source>
        <dbReference type="Pfam" id="PF07677"/>
    </source>
</evidence>